<dbReference type="AlphaFoldDB" id="A0A0D0CHM1"/>
<keyword evidence="3" id="KW-1185">Reference proteome</keyword>
<gene>
    <name evidence="2" type="ORF">GYMLUDRAFT_745571</name>
</gene>
<feature type="region of interest" description="Disordered" evidence="1">
    <location>
        <begin position="1"/>
        <end position="53"/>
    </location>
</feature>
<dbReference type="OrthoDB" id="3194625at2759"/>
<dbReference type="EMBL" id="KN834789">
    <property type="protein sequence ID" value="KIK57757.1"/>
    <property type="molecule type" value="Genomic_DNA"/>
</dbReference>
<dbReference type="HOGENOM" id="CLU_1142697_0_0_1"/>
<protein>
    <submittedName>
        <fullName evidence="2">Uncharacterized protein</fullName>
    </submittedName>
</protein>
<accession>A0A0D0CHM1</accession>
<proteinExistence type="predicted"/>
<feature type="compositionally biased region" description="Polar residues" evidence="1">
    <location>
        <begin position="113"/>
        <end position="145"/>
    </location>
</feature>
<reference evidence="2 3" key="1">
    <citation type="submission" date="2014-04" db="EMBL/GenBank/DDBJ databases">
        <title>Evolutionary Origins and Diversification of the Mycorrhizal Mutualists.</title>
        <authorList>
            <consortium name="DOE Joint Genome Institute"/>
            <consortium name="Mycorrhizal Genomics Consortium"/>
            <person name="Kohler A."/>
            <person name="Kuo A."/>
            <person name="Nagy L.G."/>
            <person name="Floudas D."/>
            <person name="Copeland A."/>
            <person name="Barry K.W."/>
            <person name="Cichocki N."/>
            <person name="Veneault-Fourrey C."/>
            <person name="LaButti K."/>
            <person name="Lindquist E.A."/>
            <person name="Lipzen A."/>
            <person name="Lundell T."/>
            <person name="Morin E."/>
            <person name="Murat C."/>
            <person name="Riley R."/>
            <person name="Ohm R."/>
            <person name="Sun H."/>
            <person name="Tunlid A."/>
            <person name="Henrissat B."/>
            <person name="Grigoriev I.V."/>
            <person name="Hibbett D.S."/>
            <person name="Martin F."/>
        </authorList>
    </citation>
    <scope>NUCLEOTIDE SEQUENCE [LARGE SCALE GENOMIC DNA]</scope>
    <source>
        <strain evidence="2 3">FD-317 M1</strain>
    </source>
</reference>
<dbReference type="Proteomes" id="UP000053593">
    <property type="component" value="Unassembled WGS sequence"/>
</dbReference>
<evidence type="ECO:0000313" key="2">
    <source>
        <dbReference type="EMBL" id="KIK57757.1"/>
    </source>
</evidence>
<feature type="region of interest" description="Disordered" evidence="1">
    <location>
        <begin position="101"/>
        <end position="174"/>
    </location>
</feature>
<evidence type="ECO:0000256" key="1">
    <source>
        <dbReference type="SAM" id="MobiDB-lite"/>
    </source>
</evidence>
<sequence>MVSLANPPQNPHHVDSPYNSAPTLYRARASDSGSMFHEEGVWPPPNHGTQFVDPFVPARELSGDSDLSDIVDQVMGPASTDTTALPPGAAPAVAPALAGAIASPDTSGHSREISGSSATSSTIPKKSSPLTQTVAHPGTSNSAPQPKNWLERQPKTPSPRNTTFALPSLVIGGNEGTPAPPSAFANSASSLINAYGTPTHPSVPIGLSQSSASTKQTKRVSWGDLPTPTRPASRPGSRQGTNV</sequence>
<evidence type="ECO:0000313" key="3">
    <source>
        <dbReference type="Proteomes" id="UP000053593"/>
    </source>
</evidence>
<organism evidence="2 3">
    <name type="scientific">Collybiopsis luxurians FD-317 M1</name>
    <dbReference type="NCBI Taxonomy" id="944289"/>
    <lineage>
        <taxon>Eukaryota</taxon>
        <taxon>Fungi</taxon>
        <taxon>Dikarya</taxon>
        <taxon>Basidiomycota</taxon>
        <taxon>Agaricomycotina</taxon>
        <taxon>Agaricomycetes</taxon>
        <taxon>Agaricomycetidae</taxon>
        <taxon>Agaricales</taxon>
        <taxon>Marasmiineae</taxon>
        <taxon>Omphalotaceae</taxon>
        <taxon>Collybiopsis</taxon>
        <taxon>Collybiopsis luxurians</taxon>
    </lineage>
</organism>
<feature type="region of interest" description="Disordered" evidence="1">
    <location>
        <begin position="195"/>
        <end position="243"/>
    </location>
</feature>
<name>A0A0D0CHM1_9AGAR</name>